<dbReference type="EMBL" id="BAAADV010000007">
    <property type="protein sequence ID" value="GAA0680912.1"/>
    <property type="molecule type" value="Genomic_DNA"/>
</dbReference>
<keyword evidence="5" id="KW-0479">Metal-binding</keyword>
<dbReference type="AlphaFoldDB" id="A0AAV3TDK0"/>
<evidence type="ECO:0000256" key="1">
    <source>
        <dbReference type="ARBA" id="ARBA00004141"/>
    </source>
</evidence>
<evidence type="ECO:0000256" key="6">
    <source>
        <dbReference type="SAM" id="MobiDB-lite"/>
    </source>
</evidence>
<keyword evidence="5" id="KW-0679">Respiratory chain</keyword>
<dbReference type="GO" id="GO:0009060">
    <property type="term" value="P:aerobic respiration"/>
    <property type="evidence" value="ECO:0007669"/>
    <property type="project" value="InterPro"/>
</dbReference>
<evidence type="ECO:0000256" key="3">
    <source>
        <dbReference type="ARBA" id="ARBA00022989"/>
    </source>
</evidence>
<keyword evidence="5" id="KW-0349">Heme</keyword>
<feature type="region of interest" description="Disordered" evidence="6">
    <location>
        <begin position="585"/>
        <end position="620"/>
    </location>
</feature>
<evidence type="ECO:0000313" key="9">
    <source>
        <dbReference type="EMBL" id="GAA0680912.1"/>
    </source>
</evidence>
<gene>
    <name evidence="9" type="primary">ctaD_4</name>
    <name evidence="9" type="ORF">GCM10009020_32330</name>
</gene>
<dbReference type="SUPFAM" id="SSF81442">
    <property type="entry name" value="Cytochrome c oxidase subunit I-like"/>
    <property type="match status" value="1"/>
</dbReference>
<dbReference type="RefSeq" id="WP_343775195.1">
    <property type="nucleotide sequence ID" value="NZ_BAAADV010000007.1"/>
</dbReference>
<feature type="transmembrane region" description="Helical" evidence="7">
    <location>
        <begin position="156"/>
        <end position="175"/>
    </location>
</feature>
<dbReference type="InterPro" id="IPR023616">
    <property type="entry name" value="Cyt_c_oxase-like_su1_dom"/>
</dbReference>
<feature type="transmembrane region" description="Helical" evidence="7">
    <location>
        <begin position="350"/>
        <end position="371"/>
    </location>
</feature>
<feature type="transmembrane region" description="Helical" evidence="7">
    <location>
        <begin position="417"/>
        <end position="439"/>
    </location>
</feature>
<comment type="caution">
    <text evidence="9">The sequence shown here is derived from an EMBL/GenBank/DDBJ whole genome shotgun (WGS) entry which is preliminary data.</text>
</comment>
<dbReference type="PROSITE" id="PS00077">
    <property type="entry name" value="COX1_CUB"/>
    <property type="match status" value="1"/>
</dbReference>
<dbReference type="GO" id="GO:0020037">
    <property type="term" value="F:heme binding"/>
    <property type="evidence" value="ECO:0007669"/>
    <property type="project" value="InterPro"/>
</dbReference>
<feature type="transmembrane region" description="Helical" evidence="7">
    <location>
        <begin position="266"/>
        <end position="291"/>
    </location>
</feature>
<keyword evidence="10" id="KW-1185">Reference proteome</keyword>
<comment type="subcellular location">
    <subcellularLocation>
        <location evidence="1">Membrane</location>
        <topology evidence="1">Multi-pass membrane protein</topology>
    </subcellularLocation>
</comment>
<accession>A0AAV3TDK0</accession>
<evidence type="ECO:0000256" key="4">
    <source>
        <dbReference type="ARBA" id="ARBA00023136"/>
    </source>
</evidence>
<keyword evidence="3 7" id="KW-1133">Transmembrane helix</keyword>
<feature type="transmembrane region" description="Helical" evidence="7">
    <location>
        <begin position="130"/>
        <end position="150"/>
    </location>
</feature>
<evidence type="ECO:0000256" key="2">
    <source>
        <dbReference type="ARBA" id="ARBA00022692"/>
    </source>
</evidence>
<feature type="transmembrane region" description="Helical" evidence="7">
    <location>
        <begin position="223"/>
        <end position="245"/>
    </location>
</feature>
<keyword evidence="2 5" id="KW-0812">Transmembrane</keyword>
<evidence type="ECO:0000256" key="5">
    <source>
        <dbReference type="RuleBase" id="RU000370"/>
    </source>
</evidence>
<keyword evidence="4 7" id="KW-0472">Membrane</keyword>
<keyword evidence="5" id="KW-0408">Iron</keyword>
<comment type="similarity">
    <text evidence="5">Belongs to the heme-copper respiratory oxidase family.</text>
</comment>
<dbReference type="GO" id="GO:0022904">
    <property type="term" value="P:respiratory electron transport chain"/>
    <property type="evidence" value="ECO:0007669"/>
    <property type="project" value="TreeGrafter"/>
</dbReference>
<name>A0AAV3TDK0_9EURY</name>
<dbReference type="InterPro" id="IPR036927">
    <property type="entry name" value="Cyt_c_oxase-like_su1_sf"/>
</dbReference>
<dbReference type="Gene3D" id="1.20.210.10">
    <property type="entry name" value="Cytochrome c oxidase-like, subunit I domain"/>
    <property type="match status" value="1"/>
</dbReference>
<dbReference type="Pfam" id="PF00115">
    <property type="entry name" value="COX1"/>
    <property type="match status" value="1"/>
</dbReference>
<dbReference type="PRINTS" id="PR01165">
    <property type="entry name" value="CYCOXIDASEI"/>
</dbReference>
<evidence type="ECO:0000313" key="10">
    <source>
        <dbReference type="Proteomes" id="UP001500420"/>
    </source>
</evidence>
<dbReference type="PROSITE" id="PS50855">
    <property type="entry name" value="COX1"/>
    <property type="match status" value="1"/>
</dbReference>
<reference evidence="9 10" key="1">
    <citation type="journal article" date="2019" name="Int. J. Syst. Evol. Microbiol.">
        <title>The Global Catalogue of Microorganisms (GCM) 10K type strain sequencing project: providing services to taxonomists for standard genome sequencing and annotation.</title>
        <authorList>
            <consortium name="The Broad Institute Genomics Platform"/>
            <consortium name="The Broad Institute Genome Sequencing Center for Infectious Disease"/>
            <person name="Wu L."/>
            <person name="Ma J."/>
        </authorList>
    </citation>
    <scope>NUCLEOTIDE SEQUENCE [LARGE SCALE GENOMIC DNA]</scope>
    <source>
        <strain evidence="9 10">JCM 16328</strain>
    </source>
</reference>
<feature type="transmembrane region" description="Helical" evidence="7">
    <location>
        <begin position="451"/>
        <end position="475"/>
    </location>
</feature>
<dbReference type="PANTHER" id="PTHR10422:SF18">
    <property type="entry name" value="CYTOCHROME C OXIDASE SUBUNIT 1"/>
    <property type="match status" value="1"/>
</dbReference>
<feature type="domain" description="Cytochrome oxidase subunit I profile" evidence="8">
    <location>
        <begin position="70"/>
        <end position="578"/>
    </location>
</feature>
<organism evidence="9 10">
    <name type="scientific">Natronoarchaeum mannanilyticum</name>
    <dbReference type="NCBI Taxonomy" id="926360"/>
    <lineage>
        <taxon>Archaea</taxon>
        <taxon>Methanobacteriati</taxon>
        <taxon>Methanobacteriota</taxon>
        <taxon>Stenosarchaea group</taxon>
        <taxon>Halobacteria</taxon>
        <taxon>Halobacteriales</taxon>
        <taxon>Natronoarchaeaceae</taxon>
    </lineage>
</organism>
<evidence type="ECO:0000256" key="7">
    <source>
        <dbReference type="SAM" id="Phobius"/>
    </source>
</evidence>
<feature type="transmembrane region" description="Helical" evidence="7">
    <location>
        <begin position="377"/>
        <end position="396"/>
    </location>
</feature>
<dbReference type="GO" id="GO:0004129">
    <property type="term" value="F:cytochrome-c oxidase activity"/>
    <property type="evidence" value="ECO:0007669"/>
    <property type="project" value="InterPro"/>
</dbReference>
<proteinExistence type="inferred from homology"/>
<feature type="transmembrane region" description="Helical" evidence="7">
    <location>
        <begin position="6"/>
        <end position="24"/>
    </location>
</feature>
<sequence>MFDSVSGLVIVGCVLSALAGYRYLRDGGEEHRRTDAARAGEREEATPDGGYASPVVGLTDHGKPGGLMRWLTTVDHKDIGVLYILLGTAAGLWGATDGMMIRTELLTAESTVWTVETYNAIFTTHGLTMLFFFVTPVFFGIANYFLPLLIGADDLAFPRINAIAFWLLPPSLAMVRGGLLTDLLARGLAPLPIDAAALVALEPVATGWTLYTPLSVQMENPQITVALLGLHLSGVATTMGAINFVATIFTERADEVGWHRLDIFSWNILVTSGIIVFAFPLLGSALLMLIADRAFGTTFFVEPGGGPLLWQHLFWFFGHPEVYILVLPAFGIISLVLPKFCGRRLFGFQFIVYSTIAIGVLSFGVWAHHMFTTGMAPGLRASFMAVSLAIAIPSAVKEFNWIATLWNGNIRLTAPMLCMLGSLSTFVIGGITGVFLASIPVDLVLHDTLHVVGHFHLIVVGIIPMAMIAASYYWFPILTGRMYNRRLAKAQVLLLIVGTFVTFMPLLLLGYEGLPRRYGFYPPEFTPLQQIASIGAYTLGVGVVLWVINMVQSARVGPVVRDADVWNLKETGQFTREWQWFEERLEDAERRDETDGEPATGGDAPEKDGPQSQDDREEGG</sequence>
<keyword evidence="5" id="KW-0813">Transport</keyword>
<keyword evidence="5" id="KW-0249">Electron transport</keyword>
<dbReference type="InterPro" id="IPR023615">
    <property type="entry name" value="Cyt_c_Oxase_su1_BS"/>
</dbReference>
<feature type="transmembrane region" description="Helical" evidence="7">
    <location>
        <begin position="487"/>
        <end position="511"/>
    </location>
</feature>
<feature type="transmembrane region" description="Helical" evidence="7">
    <location>
        <begin position="531"/>
        <end position="551"/>
    </location>
</feature>
<protein>
    <submittedName>
        <fullName evidence="9">Cytochrome c oxidase subunit I</fullName>
    </submittedName>
</protein>
<dbReference type="PANTHER" id="PTHR10422">
    <property type="entry name" value="CYTOCHROME C OXIDASE SUBUNIT 1"/>
    <property type="match status" value="1"/>
</dbReference>
<dbReference type="InterPro" id="IPR000883">
    <property type="entry name" value="Cyt_C_Oxase_1"/>
</dbReference>
<dbReference type="GO" id="GO:0016020">
    <property type="term" value="C:membrane"/>
    <property type="evidence" value="ECO:0007669"/>
    <property type="project" value="UniProtKB-SubCell"/>
</dbReference>
<feature type="transmembrane region" description="Helical" evidence="7">
    <location>
        <begin position="313"/>
        <end position="338"/>
    </location>
</feature>
<evidence type="ECO:0000259" key="8">
    <source>
        <dbReference type="PROSITE" id="PS50855"/>
    </source>
</evidence>
<dbReference type="GO" id="GO:0015990">
    <property type="term" value="P:electron transport coupled proton transport"/>
    <property type="evidence" value="ECO:0007669"/>
    <property type="project" value="TreeGrafter"/>
</dbReference>
<dbReference type="Proteomes" id="UP001500420">
    <property type="component" value="Unassembled WGS sequence"/>
</dbReference>